<dbReference type="PANTHER" id="PTHR43147:SF2">
    <property type="entry name" value="NADP-DEPENDENT OXIDOREDUCTASE DOMAIN-CONTAINING PROTEIN"/>
    <property type="match status" value="1"/>
</dbReference>
<evidence type="ECO:0000313" key="2">
    <source>
        <dbReference type="EMBL" id="KAG2176130.1"/>
    </source>
</evidence>
<feature type="domain" description="NADP-dependent oxidoreductase" evidence="1">
    <location>
        <begin position="26"/>
        <end position="330"/>
    </location>
</feature>
<dbReference type="Proteomes" id="UP000654370">
    <property type="component" value="Unassembled WGS sequence"/>
</dbReference>
<dbReference type="AlphaFoldDB" id="A0A8H7PLY1"/>
<dbReference type="OrthoDB" id="686384at2759"/>
<dbReference type="EMBL" id="JAEPQZ010000010">
    <property type="protein sequence ID" value="KAG2176130.1"/>
    <property type="molecule type" value="Genomic_DNA"/>
</dbReference>
<keyword evidence="3" id="KW-1185">Reference proteome</keyword>
<dbReference type="Pfam" id="PF00248">
    <property type="entry name" value="Aldo_ket_red"/>
    <property type="match status" value="1"/>
</dbReference>
<reference evidence="2" key="1">
    <citation type="submission" date="2020-12" db="EMBL/GenBank/DDBJ databases">
        <title>Metabolic potential, ecology and presence of endohyphal bacteria is reflected in genomic diversity of Mucoromycotina.</title>
        <authorList>
            <person name="Muszewska A."/>
            <person name="Okrasinska A."/>
            <person name="Steczkiewicz K."/>
            <person name="Drgas O."/>
            <person name="Orlowska M."/>
            <person name="Perlinska-Lenart U."/>
            <person name="Aleksandrzak-Piekarczyk T."/>
            <person name="Szatraj K."/>
            <person name="Zielenkiewicz U."/>
            <person name="Pilsyk S."/>
            <person name="Malc E."/>
            <person name="Mieczkowski P."/>
            <person name="Kruszewska J.S."/>
            <person name="Biernat P."/>
            <person name="Pawlowska J."/>
        </authorList>
    </citation>
    <scope>NUCLEOTIDE SEQUENCE</scope>
    <source>
        <strain evidence="2">WA0000067209</strain>
    </source>
</reference>
<dbReference type="PANTHER" id="PTHR43147">
    <property type="entry name" value="PROTEIN TAS"/>
    <property type="match status" value="1"/>
</dbReference>
<dbReference type="InterPro" id="IPR036812">
    <property type="entry name" value="NAD(P)_OxRdtase_dom_sf"/>
</dbReference>
<evidence type="ECO:0000313" key="3">
    <source>
        <dbReference type="Proteomes" id="UP000654370"/>
    </source>
</evidence>
<dbReference type="SUPFAM" id="SSF51430">
    <property type="entry name" value="NAD(P)-linked oxidoreductase"/>
    <property type="match status" value="1"/>
</dbReference>
<accession>A0A8H7PLY1</accession>
<dbReference type="CDD" id="cd19101">
    <property type="entry name" value="AKR_unchar"/>
    <property type="match status" value="1"/>
</dbReference>
<gene>
    <name evidence="2" type="ORF">INT43_005363</name>
</gene>
<comment type="caution">
    <text evidence="2">The sequence shown here is derived from an EMBL/GenBank/DDBJ whole genome shotgun (WGS) entry which is preliminary data.</text>
</comment>
<name>A0A8H7PLY1_MORIS</name>
<evidence type="ECO:0000259" key="1">
    <source>
        <dbReference type="Pfam" id="PF00248"/>
    </source>
</evidence>
<sequence>MIRRRPSFHPLPQTIELTPTLYFPRLLVGLWALSSDRWNEPVAEHKIVNELRQYYQNGMIGFDMADIYGPAEKIYGAFIESLKTSPPSSHLSSHLPQPVSMTKFVPKPGEMTFDKVKEAIEASLGRMKIETVDLIQFHWWDYSDKRYLDALTHLNELTKLDDPLVRHVGLTNFDSERLEEICQKVPNIRTNQVQFSIIDTRPEGKMRKVCERYNVKLLTYGTLCGGLLSEKYIGQSPPSSPTPSQAKYLQSILQWGSWDLFQELLQVLQEIAVKHGYTIANVATKYVLRQPHVAAVIVGARLGVNQHIEENWRSLECNLSDEDLEKIQAVQQKGKHLEDVIGDCGDEYR</sequence>
<organism evidence="2 3">
    <name type="scientific">Mortierella isabellina</name>
    <name type="common">Filamentous fungus</name>
    <name type="synonym">Umbelopsis isabellina</name>
    <dbReference type="NCBI Taxonomy" id="91625"/>
    <lineage>
        <taxon>Eukaryota</taxon>
        <taxon>Fungi</taxon>
        <taxon>Fungi incertae sedis</taxon>
        <taxon>Mucoromycota</taxon>
        <taxon>Mucoromycotina</taxon>
        <taxon>Umbelopsidomycetes</taxon>
        <taxon>Umbelopsidales</taxon>
        <taxon>Umbelopsidaceae</taxon>
        <taxon>Umbelopsis</taxon>
    </lineage>
</organism>
<protein>
    <recommendedName>
        <fullName evidence="1">NADP-dependent oxidoreductase domain-containing protein</fullName>
    </recommendedName>
</protein>
<dbReference type="Gene3D" id="3.20.20.100">
    <property type="entry name" value="NADP-dependent oxidoreductase domain"/>
    <property type="match status" value="1"/>
</dbReference>
<proteinExistence type="predicted"/>
<dbReference type="InterPro" id="IPR023210">
    <property type="entry name" value="NADP_OxRdtase_dom"/>
</dbReference>